<dbReference type="PANTHER" id="PTHR46797">
    <property type="entry name" value="HTH-TYPE TRANSCRIPTIONAL REGULATOR"/>
    <property type="match status" value="1"/>
</dbReference>
<dbReference type="InterPro" id="IPR013096">
    <property type="entry name" value="Cupin_2"/>
</dbReference>
<dbReference type="CDD" id="cd02209">
    <property type="entry name" value="cupin_XRE_C"/>
    <property type="match status" value="1"/>
</dbReference>
<dbReference type="GO" id="GO:0005829">
    <property type="term" value="C:cytosol"/>
    <property type="evidence" value="ECO:0007669"/>
    <property type="project" value="TreeGrafter"/>
</dbReference>
<dbReference type="Pfam" id="PF07883">
    <property type="entry name" value="Cupin_2"/>
    <property type="match status" value="1"/>
</dbReference>
<keyword evidence="1" id="KW-0238">DNA-binding</keyword>
<dbReference type="SUPFAM" id="SSF51182">
    <property type="entry name" value="RmlC-like cupins"/>
    <property type="match status" value="1"/>
</dbReference>
<dbReference type="InterPro" id="IPR050807">
    <property type="entry name" value="TransReg_Diox_bact_type"/>
</dbReference>
<dbReference type="InterPro" id="IPR014710">
    <property type="entry name" value="RmlC-like_jellyroll"/>
</dbReference>
<dbReference type="PROSITE" id="PS50943">
    <property type="entry name" value="HTH_CROC1"/>
    <property type="match status" value="1"/>
</dbReference>
<evidence type="ECO:0000313" key="3">
    <source>
        <dbReference type="EMBL" id="PMR78700.1"/>
    </source>
</evidence>
<dbReference type="InterPro" id="IPR010982">
    <property type="entry name" value="Lambda_DNA-bd_dom_sf"/>
</dbReference>
<dbReference type="GO" id="GO:0003700">
    <property type="term" value="F:DNA-binding transcription factor activity"/>
    <property type="evidence" value="ECO:0007669"/>
    <property type="project" value="TreeGrafter"/>
</dbReference>
<name>A0A2N7UE61_9GAMM</name>
<dbReference type="Proteomes" id="UP000235803">
    <property type="component" value="Unassembled WGS sequence"/>
</dbReference>
<dbReference type="Pfam" id="PF01381">
    <property type="entry name" value="HTH_3"/>
    <property type="match status" value="1"/>
</dbReference>
<dbReference type="InterPro" id="IPR001387">
    <property type="entry name" value="Cro/C1-type_HTH"/>
</dbReference>
<organism evidence="3 4">
    <name type="scientific">Billgrantia endophytica</name>
    <dbReference type="NCBI Taxonomy" id="2033802"/>
    <lineage>
        <taxon>Bacteria</taxon>
        <taxon>Pseudomonadati</taxon>
        <taxon>Pseudomonadota</taxon>
        <taxon>Gammaproteobacteria</taxon>
        <taxon>Oceanospirillales</taxon>
        <taxon>Halomonadaceae</taxon>
        <taxon>Billgrantia</taxon>
    </lineage>
</organism>
<dbReference type="Gene3D" id="2.60.120.10">
    <property type="entry name" value="Jelly Rolls"/>
    <property type="match status" value="1"/>
</dbReference>
<dbReference type="InterPro" id="IPR011051">
    <property type="entry name" value="RmlC_Cupin_sf"/>
</dbReference>
<evidence type="ECO:0000256" key="1">
    <source>
        <dbReference type="ARBA" id="ARBA00023125"/>
    </source>
</evidence>
<evidence type="ECO:0000313" key="4">
    <source>
        <dbReference type="Proteomes" id="UP000235803"/>
    </source>
</evidence>
<keyword evidence="4" id="KW-1185">Reference proteome</keyword>
<dbReference type="CDD" id="cd00093">
    <property type="entry name" value="HTH_XRE"/>
    <property type="match status" value="1"/>
</dbReference>
<feature type="domain" description="HTH cro/C1-type" evidence="2">
    <location>
        <begin position="33"/>
        <end position="87"/>
    </location>
</feature>
<reference evidence="3 4" key="1">
    <citation type="submission" date="2018-01" db="EMBL/GenBank/DDBJ databases">
        <title>Halomonas endophytica sp. nov., isolated from storage liquid in the stems of Populus euphratica.</title>
        <authorList>
            <person name="Chen C."/>
        </authorList>
    </citation>
    <scope>NUCLEOTIDE SEQUENCE [LARGE SCALE GENOMIC DNA]</scope>
    <source>
        <strain evidence="3 4">MC28</strain>
    </source>
</reference>
<dbReference type="GO" id="GO:0003677">
    <property type="term" value="F:DNA binding"/>
    <property type="evidence" value="ECO:0007669"/>
    <property type="project" value="UniProtKB-KW"/>
</dbReference>
<dbReference type="SMART" id="SM00530">
    <property type="entry name" value="HTH_XRE"/>
    <property type="match status" value="1"/>
</dbReference>
<dbReference type="OrthoDB" id="9814751at2"/>
<dbReference type="EMBL" id="PNRF01000001">
    <property type="protein sequence ID" value="PMR78700.1"/>
    <property type="molecule type" value="Genomic_DNA"/>
</dbReference>
<proteinExistence type="predicted"/>
<protein>
    <submittedName>
        <fullName evidence="3">Cro/Cl family transcriptional regulator</fullName>
    </submittedName>
</protein>
<comment type="caution">
    <text evidence="3">The sequence shown here is derived from an EMBL/GenBank/DDBJ whole genome shotgun (WGS) entry which is preliminary data.</text>
</comment>
<dbReference type="SUPFAM" id="SSF47413">
    <property type="entry name" value="lambda repressor-like DNA-binding domains"/>
    <property type="match status" value="1"/>
</dbReference>
<dbReference type="PANTHER" id="PTHR46797:SF2">
    <property type="entry name" value="TRANSCRIPTIONAL REGULATOR"/>
    <property type="match status" value="1"/>
</dbReference>
<dbReference type="AlphaFoldDB" id="A0A2N7UE61"/>
<evidence type="ECO:0000259" key="2">
    <source>
        <dbReference type="PROSITE" id="PS50943"/>
    </source>
</evidence>
<accession>A0A2N7UE61</accession>
<dbReference type="Gene3D" id="1.10.260.40">
    <property type="entry name" value="lambda repressor-like DNA-binding domains"/>
    <property type="match status" value="1"/>
</dbReference>
<gene>
    <name evidence="3" type="ORF">C1H69_00015</name>
</gene>
<sequence length="209" mass="23508">MKYSKPTSDPEEKAYCFPANRPRETQPIIGSRMRELRKAKSMTLQDLALETGLSVGYLSQLEREHATPSIRSLNVIARILGVSINWFFPDPEGHEEPEAAVVVRASRRRSLKFESGIRDELLSPTLSGKLELLLCTLEPGGSSGDELYSHDGEEAGYVDQGQLELTIESEVFLLCEGDSFHFDSSKPHRYRNPGKTRTVVVWVMTPPHY</sequence>